<comment type="catalytic activity">
    <reaction evidence="10">
        <text>a 5'-end (N(2),N(2),N(7)-trimethyl 5'-triphosphoguanosine)-ribonucleoside in mRNA + H2O = (N(2),N(2),N(7))-trimethyl-GMP + a 5'-end diphospho-ribonucleoside in mRNA + 2 H(+)</text>
        <dbReference type="Rhea" id="RHEA:65384"/>
        <dbReference type="Rhea" id="RHEA-COMP:17165"/>
        <dbReference type="Rhea" id="RHEA-COMP:17171"/>
        <dbReference type="ChEBI" id="CHEBI:15377"/>
        <dbReference type="ChEBI" id="CHEBI:15378"/>
        <dbReference type="ChEBI" id="CHEBI:74434"/>
        <dbReference type="ChEBI" id="CHEBI:167616"/>
        <dbReference type="ChEBI" id="CHEBI:167623"/>
        <dbReference type="EC" id="3.6.1.59"/>
    </reaction>
</comment>
<keyword evidence="6" id="KW-0539">Nucleus</keyword>
<keyword evidence="5" id="KW-0378">Hydrolase</keyword>
<dbReference type="Proteomes" id="UP000036681">
    <property type="component" value="Unplaced"/>
</dbReference>
<evidence type="ECO:0000313" key="15">
    <source>
        <dbReference type="WBParaSite" id="ALUE_0001083301-mRNA-1"/>
    </source>
</evidence>
<proteinExistence type="inferred from homology"/>
<dbReference type="SUPFAM" id="SSF102860">
    <property type="entry name" value="mRNA decapping enzyme DcpS N-terminal domain"/>
    <property type="match status" value="3"/>
</dbReference>
<evidence type="ECO:0000256" key="9">
    <source>
        <dbReference type="ARBA" id="ARBA00048222"/>
    </source>
</evidence>
<evidence type="ECO:0000256" key="12">
    <source>
        <dbReference type="PIRSR" id="PIRSR028973-1"/>
    </source>
</evidence>
<feature type="active site" description="Nucleophile" evidence="12">
    <location>
        <position position="345"/>
    </location>
</feature>
<dbReference type="PANTHER" id="PTHR12978">
    <property type="entry name" value="HISTIDINE TRIAD HIT PROTEIN MEMBER"/>
    <property type="match status" value="1"/>
</dbReference>
<dbReference type="FunFam" id="3.30.200.40:FF:000003">
    <property type="entry name" value="m7GpppX diphosphatase"/>
    <property type="match status" value="1"/>
</dbReference>
<reference evidence="15" key="1">
    <citation type="submission" date="2017-02" db="UniProtKB">
        <authorList>
            <consortium name="WormBaseParasite"/>
        </authorList>
    </citation>
    <scope>IDENTIFICATION</scope>
</reference>
<dbReference type="GO" id="GO:0000340">
    <property type="term" value="F:RNA 7-methylguanosine cap binding"/>
    <property type="evidence" value="ECO:0007669"/>
    <property type="project" value="TreeGrafter"/>
</dbReference>
<comment type="subcellular location">
    <subcellularLocation>
        <location evidence="1">Nucleus</location>
    </subcellularLocation>
</comment>
<dbReference type="WBParaSite" id="ALUE_0001083301-mRNA-1">
    <property type="protein sequence ID" value="ALUE_0001083301-mRNA-1"/>
    <property type="gene ID" value="ALUE_0001083301"/>
</dbReference>
<dbReference type="GO" id="GO:0005634">
    <property type="term" value="C:nucleus"/>
    <property type="evidence" value="ECO:0007669"/>
    <property type="project" value="UniProtKB-SubCell"/>
</dbReference>
<dbReference type="InterPro" id="IPR011145">
    <property type="entry name" value="Scavenger_mRNA_decap_enz_N"/>
</dbReference>
<dbReference type="Gene3D" id="3.30.200.40">
    <property type="entry name" value="Scavenger mRNA decapping enzyme, N-terminal domain"/>
    <property type="match status" value="1"/>
</dbReference>
<dbReference type="Gene3D" id="3.30.2240.10">
    <property type="entry name" value="mRNA decapping enzyme DcpS N-terminal domain"/>
    <property type="match status" value="2"/>
</dbReference>
<dbReference type="AlphaFoldDB" id="A0A0M3I2R8"/>
<evidence type="ECO:0000256" key="2">
    <source>
        <dbReference type="ARBA" id="ARBA00010208"/>
    </source>
</evidence>
<dbReference type="Gene3D" id="3.30.428.10">
    <property type="entry name" value="HIT-like"/>
    <property type="match status" value="1"/>
</dbReference>
<feature type="binding site" evidence="13">
    <location>
        <position position="275"/>
    </location>
    <ligand>
        <name>substrate</name>
    </ligand>
</feature>
<dbReference type="GO" id="GO:0140932">
    <property type="term" value="F:5'-(N(7)-methyl 5'-triphosphoguanosine)-[mRNA] diphosphatase activity"/>
    <property type="evidence" value="ECO:0007669"/>
    <property type="project" value="UniProtKB-EC"/>
</dbReference>
<dbReference type="SUPFAM" id="SSF54197">
    <property type="entry name" value="HIT-like"/>
    <property type="match status" value="1"/>
</dbReference>
<sequence length="405" mass="46973">MVDEVDANSTGDNSLVNMKGFSFKEVLGSDSARKSAFILLDSSNGENAILLADKNAFPVDKTSWSAILTGSTLKPIMKNDIYSSYTLCMPNEFSDVKSTLIYPCNEKHIAKYRDQKRFIINETPEDYRTITLPYIQRNQMSLEVCLNGVKSTLIYPCNEKHIAKYRDQKRFIINETPEDYRTITLPYIQRNQMSLESTLIYPCNEKHIAKYRDQKRFIINETPEDYRTITLPYIQRNQMSLEWVYNILDHKAEVDRIIYEETDPHDGFILAPDLKWSGEQLECLYVQALVRRKGIKSIRDLTANDLPLLEGIRDKGLNAIKEKYGLDKHQIRAYFHYQPSFYHLHVHFIHVSYEAPASGVAKAVLLDDVINNLKLIPDFYQRSTLTFTAKEQDPLVVLFRAAKNW</sequence>
<evidence type="ECO:0000256" key="13">
    <source>
        <dbReference type="PIRSR" id="PIRSR028973-2"/>
    </source>
</evidence>
<dbReference type="GO" id="GO:0000290">
    <property type="term" value="P:deadenylation-dependent decapping of nuclear-transcribed mRNA"/>
    <property type="evidence" value="ECO:0007669"/>
    <property type="project" value="InterPro"/>
</dbReference>
<evidence type="ECO:0000256" key="6">
    <source>
        <dbReference type="ARBA" id="ARBA00023242"/>
    </source>
</evidence>
<comment type="catalytic activity">
    <reaction evidence="9">
        <text>a 5'-end (N(7)-methyl 5'-triphosphoguanosine)-ribonucleoside in mRNA + H2O = N(7)-methyl-GMP + a 5'-end diphospho-ribonucleoside in mRNA + 2 H(+)</text>
        <dbReference type="Rhea" id="RHEA:65388"/>
        <dbReference type="Rhea" id="RHEA-COMP:17165"/>
        <dbReference type="Rhea" id="RHEA-COMP:17167"/>
        <dbReference type="ChEBI" id="CHEBI:15377"/>
        <dbReference type="ChEBI" id="CHEBI:15378"/>
        <dbReference type="ChEBI" id="CHEBI:58285"/>
        <dbReference type="ChEBI" id="CHEBI:156461"/>
        <dbReference type="ChEBI" id="CHEBI:167616"/>
        <dbReference type="EC" id="3.6.1.59"/>
    </reaction>
</comment>
<accession>A0A0M3I2R8</accession>
<feature type="binding site" evidence="13">
    <location>
        <position position="273"/>
    </location>
    <ligand>
        <name>substrate</name>
    </ligand>
</feature>
<comment type="function">
    <text evidence="11">Decapping scavenger enzyme that catalyzes the cleavage of a residual cap structure following the degradation of mRNAs of the 3'-&gt;5' exosome-mediated mRNA decay pathway. Hydrolyzes cap analog structures like 7-methylguanosine nucleoside triphosphate (m7GpppG) and tri-methyl guanosine nucleoside triphosphate (m3(2,2,7)GpppG) with up to 2 nucleotide substrates (small capped oligoribonucleotides) and specifically releases 5'-phosphorylated RNA fragments and 7-methylguanosine monophosphate (m7GMP). Does not hydrolyze unmethylated cap analog (GpppG) and shows no decapping activity on intact m7GpppG-capped mRNA molecules. Does not hydrolyze 7-methylguanosine diphosphate (m7GDP) and tri-methylguanosine diphosphate (m3(2,2,7)GDP) to m(7)GMP and m3(2,2,7)GMP, respectively. May also play a role in the 5'-&gt;3 mRNA decay pathway; m7GDP, the downstream product released by the 5'-&gt;3' mRNA mediated decapping activity, may be also converted by dcs-1 to m7GMP. Binds to m7GpppG and strongly to m7GDP.</text>
</comment>
<protein>
    <recommendedName>
        <fullName evidence="4">m7GpppX diphosphatase</fullName>
        <ecNumber evidence="3">3.6.1.59</ecNumber>
    </recommendedName>
    <alternativeName>
        <fullName evidence="8">Decapping scavenger enzyme</fullName>
    </alternativeName>
    <alternativeName>
        <fullName evidence="7">Scavenger mRNA-decapping enzyme DcpS</fullName>
    </alternativeName>
</protein>
<dbReference type="Pfam" id="PF11969">
    <property type="entry name" value="DcpS_C"/>
    <property type="match status" value="1"/>
</dbReference>
<name>A0A0M3I2R8_ASCLU</name>
<evidence type="ECO:0000256" key="1">
    <source>
        <dbReference type="ARBA" id="ARBA00004123"/>
    </source>
</evidence>
<evidence type="ECO:0000256" key="4">
    <source>
        <dbReference type="ARBA" id="ARBA00015636"/>
    </source>
</evidence>
<organism evidence="14 15">
    <name type="scientific">Ascaris lumbricoides</name>
    <name type="common">Giant roundworm</name>
    <dbReference type="NCBI Taxonomy" id="6252"/>
    <lineage>
        <taxon>Eukaryota</taxon>
        <taxon>Metazoa</taxon>
        <taxon>Ecdysozoa</taxon>
        <taxon>Nematoda</taxon>
        <taxon>Chromadorea</taxon>
        <taxon>Rhabditida</taxon>
        <taxon>Spirurina</taxon>
        <taxon>Ascaridomorpha</taxon>
        <taxon>Ascaridoidea</taxon>
        <taxon>Ascarididae</taxon>
        <taxon>Ascaris</taxon>
    </lineage>
</organism>
<dbReference type="EC" id="3.6.1.59" evidence="3"/>
<dbReference type="PIRSF" id="PIRSF028973">
    <property type="entry name" value="Scavenger_mRNA_decap_enz"/>
    <property type="match status" value="1"/>
</dbReference>
<evidence type="ECO:0000256" key="11">
    <source>
        <dbReference type="ARBA" id="ARBA00056955"/>
    </source>
</evidence>
<comment type="similarity">
    <text evidence="2">Belongs to the HIT family.</text>
</comment>
<dbReference type="GO" id="GO:0000932">
    <property type="term" value="C:P-body"/>
    <property type="evidence" value="ECO:0007669"/>
    <property type="project" value="TreeGrafter"/>
</dbReference>
<dbReference type="FunFam" id="3.30.428.10:FF:000006">
    <property type="entry name" value="m7GpppX diphosphatase"/>
    <property type="match status" value="1"/>
</dbReference>
<dbReference type="InterPro" id="IPR036265">
    <property type="entry name" value="HIT-like_sf"/>
</dbReference>
<evidence type="ECO:0000313" key="14">
    <source>
        <dbReference type="Proteomes" id="UP000036681"/>
    </source>
</evidence>
<dbReference type="PANTHER" id="PTHR12978:SF0">
    <property type="entry name" value="M7GPPPX DIPHOSPHATASE"/>
    <property type="match status" value="1"/>
</dbReference>
<feature type="binding site" evidence="13">
    <location>
        <position position="253"/>
    </location>
    <ligand>
        <name>substrate</name>
    </ligand>
</feature>
<evidence type="ECO:0000256" key="8">
    <source>
        <dbReference type="ARBA" id="ARBA00030609"/>
    </source>
</evidence>
<feature type="binding site" evidence="13">
    <location>
        <position position="243"/>
    </location>
    <ligand>
        <name>substrate</name>
    </ligand>
</feature>
<evidence type="ECO:0000256" key="3">
    <source>
        <dbReference type="ARBA" id="ARBA00012520"/>
    </source>
</evidence>
<dbReference type="Pfam" id="PF05652">
    <property type="entry name" value="DcpS"/>
    <property type="match status" value="1"/>
</dbReference>
<evidence type="ECO:0000256" key="5">
    <source>
        <dbReference type="ARBA" id="ARBA00022801"/>
    </source>
</evidence>
<evidence type="ECO:0000256" key="7">
    <source>
        <dbReference type="ARBA" id="ARBA00029885"/>
    </source>
</evidence>
<evidence type="ECO:0000256" key="10">
    <source>
        <dbReference type="ARBA" id="ARBA00050148"/>
    </source>
</evidence>
<feature type="binding site" evidence="13">
    <location>
        <begin position="336"/>
        <end position="347"/>
    </location>
    <ligand>
        <name>substrate</name>
    </ligand>
</feature>
<dbReference type="InterPro" id="IPR008594">
    <property type="entry name" value="DcpS/DCS2"/>
</dbReference>
<keyword evidence="14" id="KW-1185">Reference proteome</keyword>